<dbReference type="PIRSF" id="PIRSF016305">
    <property type="entry name" value="LCM_mtfrase"/>
    <property type="match status" value="1"/>
</dbReference>
<dbReference type="InterPro" id="IPR029063">
    <property type="entry name" value="SAM-dependent_MTases_sf"/>
</dbReference>
<comment type="function">
    <text evidence="6">Methylates the carboxyl group of the C-terminal leucine residue of protein phosphatase 2A catalytic subunits to form alpha-leucine ester residues.</text>
</comment>
<dbReference type="EC" id="2.1.1.233" evidence="6"/>
<evidence type="ECO:0000313" key="7">
    <source>
        <dbReference type="EMBL" id="KAJ4455713.1"/>
    </source>
</evidence>
<dbReference type="InterPro" id="IPR016651">
    <property type="entry name" value="LCMT1"/>
</dbReference>
<organism evidence="7 8">
    <name type="scientific">Paratrimastix pyriformis</name>
    <dbReference type="NCBI Taxonomy" id="342808"/>
    <lineage>
        <taxon>Eukaryota</taxon>
        <taxon>Metamonada</taxon>
        <taxon>Preaxostyla</taxon>
        <taxon>Paratrimastigidae</taxon>
        <taxon>Paratrimastix</taxon>
    </lineage>
</organism>
<evidence type="ECO:0000256" key="3">
    <source>
        <dbReference type="ARBA" id="ARBA00022603"/>
    </source>
</evidence>
<keyword evidence="8" id="KW-1185">Reference proteome</keyword>
<dbReference type="EMBL" id="JAPMOS010000095">
    <property type="protein sequence ID" value="KAJ4455713.1"/>
    <property type="molecule type" value="Genomic_DNA"/>
</dbReference>
<dbReference type="PANTHER" id="PTHR13600">
    <property type="entry name" value="LEUCINE CARBOXYL METHYLTRANSFERASE"/>
    <property type="match status" value="1"/>
</dbReference>
<dbReference type="Pfam" id="PF04072">
    <property type="entry name" value="LCM"/>
    <property type="match status" value="1"/>
</dbReference>
<evidence type="ECO:0000256" key="4">
    <source>
        <dbReference type="ARBA" id="ARBA00022679"/>
    </source>
</evidence>
<dbReference type="SUPFAM" id="SSF53335">
    <property type="entry name" value="S-adenosyl-L-methionine-dependent methyltransferases"/>
    <property type="match status" value="1"/>
</dbReference>
<evidence type="ECO:0000313" key="8">
    <source>
        <dbReference type="Proteomes" id="UP001141327"/>
    </source>
</evidence>
<dbReference type="InterPro" id="IPR007213">
    <property type="entry name" value="Ppm1/Ppm2/Tcmp"/>
</dbReference>
<comment type="catalytic activity">
    <reaction evidence="1 6">
        <text>[phosphatase 2A protein]-C-terminal L-leucine + S-adenosyl-L-methionine = [phosphatase 2A protein]-C-terminal L-leucine methyl ester + S-adenosyl-L-homocysteine</text>
        <dbReference type="Rhea" id="RHEA:48544"/>
        <dbReference type="Rhea" id="RHEA-COMP:12134"/>
        <dbReference type="Rhea" id="RHEA-COMP:12135"/>
        <dbReference type="ChEBI" id="CHEBI:57856"/>
        <dbReference type="ChEBI" id="CHEBI:59789"/>
        <dbReference type="ChEBI" id="CHEBI:90516"/>
        <dbReference type="ChEBI" id="CHEBI:90517"/>
        <dbReference type="EC" id="2.1.1.233"/>
    </reaction>
</comment>
<proteinExistence type="inferred from homology"/>
<dbReference type="GO" id="GO:0032259">
    <property type="term" value="P:methylation"/>
    <property type="evidence" value="ECO:0007669"/>
    <property type="project" value="UniProtKB-KW"/>
</dbReference>
<dbReference type="Proteomes" id="UP001141327">
    <property type="component" value="Unassembled WGS sequence"/>
</dbReference>
<keyword evidence="3 6" id="KW-0489">Methyltransferase</keyword>
<evidence type="ECO:0000256" key="2">
    <source>
        <dbReference type="ARBA" id="ARBA00010703"/>
    </source>
</evidence>
<gene>
    <name evidence="7" type="ORF">PAPYR_9271</name>
</gene>
<evidence type="ECO:0000256" key="1">
    <source>
        <dbReference type="ARBA" id="ARBA00000724"/>
    </source>
</evidence>
<evidence type="ECO:0000256" key="5">
    <source>
        <dbReference type="ARBA" id="ARBA00022691"/>
    </source>
</evidence>
<comment type="caution">
    <text evidence="7">The sequence shown here is derived from an EMBL/GenBank/DDBJ whole genome shotgun (WGS) entry which is preliminary data.</text>
</comment>
<keyword evidence="5 6" id="KW-0949">S-adenosyl-L-methionine</keyword>
<dbReference type="PANTHER" id="PTHR13600:SF21">
    <property type="entry name" value="LEUCINE CARBOXYL METHYLTRANSFERASE 1"/>
    <property type="match status" value="1"/>
</dbReference>
<evidence type="ECO:0000256" key="6">
    <source>
        <dbReference type="PIRNR" id="PIRNR016305"/>
    </source>
</evidence>
<dbReference type="GO" id="GO:0008168">
    <property type="term" value="F:methyltransferase activity"/>
    <property type="evidence" value="ECO:0007669"/>
    <property type="project" value="UniProtKB-KW"/>
</dbReference>
<name>A0ABQ8U8S8_9EUKA</name>
<protein>
    <recommendedName>
        <fullName evidence="6">Leucine carboxyl methyltransferase 1</fullName>
        <ecNumber evidence="6">2.1.1.233</ecNumber>
    </recommendedName>
</protein>
<sequence length="255" mass="28307">MASFQRCITSFLALAPERPKQILSLGAGFDTAFFRLRAQGLPPSLSLWVEVDFDSIIQRKEAIIRRSPALASLASLDAPQTSPYRLVGADLATADRLIETLRKVPLDPNVPTLVILECVTVYLQPAEVPALLRALGGYFGPGAGPCAVLGYDPTSEATDRFGLIMIENLRSRGIEVPSLMAFPSCQARQQLLTSCGWRFPQCLNMNEAYAKLPVQDRRRVERTQPLDELEEFRLLHQHYVLWWGVLGDNPLALMG</sequence>
<keyword evidence="4 6" id="KW-0808">Transferase</keyword>
<comment type="similarity">
    <text evidence="2 6">Belongs to the methyltransferase superfamily. LCMT family.</text>
</comment>
<accession>A0ABQ8U8S8</accession>
<dbReference type="Gene3D" id="3.40.50.150">
    <property type="entry name" value="Vaccinia Virus protein VP39"/>
    <property type="match status" value="1"/>
</dbReference>
<reference evidence="7" key="1">
    <citation type="journal article" date="2022" name="bioRxiv">
        <title>Genomics of Preaxostyla Flagellates Illuminates Evolutionary Transitions and the Path Towards Mitochondrial Loss.</title>
        <authorList>
            <person name="Novak L.V.F."/>
            <person name="Treitli S.C."/>
            <person name="Pyrih J."/>
            <person name="Halakuc P."/>
            <person name="Pipaliya S.V."/>
            <person name="Vacek V."/>
            <person name="Brzon O."/>
            <person name="Soukal P."/>
            <person name="Eme L."/>
            <person name="Dacks J.B."/>
            <person name="Karnkowska A."/>
            <person name="Elias M."/>
            <person name="Hampl V."/>
        </authorList>
    </citation>
    <scope>NUCLEOTIDE SEQUENCE</scope>
    <source>
        <strain evidence="7">RCP-MX</strain>
    </source>
</reference>